<evidence type="ECO:0000259" key="5">
    <source>
        <dbReference type="Pfam" id="PF24519"/>
    </source>
</evidence>
<dbReference type="InterPro" id="IPR056543">
    <property type="entry name" value="Ig-like_POM152_9th"/>
</dbReference>
<dbReference type="Pfam" id="PF24097">
    <property type="entry name" value="TMD_POM152"/>
    <property type="match status" value="1"/>
</dbReference>
<gene>
    <name evidence="7" type="ORF">OEA41_004485</name>
</gene>
<dbReference type="PANTHER" id="PTHR28206:SF1">
    <property type="entry name" value="NUCLEOPORIN POM152"/>
    <property type="match status" value="1"/>
</dbReference>
<feature type="domain" description="Nucleoporin POM152 immunoglobulin-like" evidence="2">
    <location>
        <begin position="884"/>
        <end position="974"/>
    </location>
</feature>
<evidence type="ECO:0000259" key="2">
    <source>
        <dbReference type="Pfam" id="PF23664"/>
    </source>
</evidence>
<feature type="domain" description="Nucleoporin POM152 Ig-like" evidence="4">
    <location>
        <begin position="1169"/>
        <end position="1255"/>
    </location>
</feature>
<reference evidence="7" key="1">
    <citation type="submission" date="2022-11" db="EMBL/GenBank/DDBJ databases">
        <title>Chromosomal genome sequence assembly and mating type (MAT) locus characterization of the leprose asexual lichenized fungus Lepraria neglecta (Nyl.) Erichsen.</title>
        <authorList>
            <person name="Allen J.L."/>
            <person name="Pfeffer B."/>
        </authorList>
    </citation>
    <scope>NUCLEOTIDE SEQUENCE</scope>
    <source>
        <strain evidence="7">Allen 5258</strain>
    </source>
</reference>
<evidence type="ECO:0000313" key="8">
    <source>
        <dbReference type="Proteomes" id="UP001276659"/>
    </source>
</evidence>
<keyword evidence="8" id="KW-1185">Reference proteome</keyword>
<evidence type="ECO:0000259" key="6">
    <source>
        <dbReference type="Pfam" id="PF24527"/>
    </source>
</evidence>
<name>A0AAE0DFX2_9LECA</name>
<evidence type="ECO:0000259" key="4">
    <source>
        <dbReference type="Pfam" id="PF24312"/>
    </source>
</evidence>
<dbReference type="InterPro" id="IPR056544">
    <property type="entry name" value="Ig_POM152"/>
</dbReference>
<dbReference type="AlphaFoldDB" id="A0AAE0DFX2"/>
<feature type="domain" description="Nucleoporin POM152 first Ig-like" evidence="5">
    <location>
        <begin position="195"/>
        <end position="304"/>
    </location>
</feature>
<feature type="domain" description="Nucleoporin POM152 Ig-like" evidence="4">
    <location>
        <begin position="453"/>
        <end position="558"/>
    </location>
</feature>
<accession>A0AAE0DFX2</accession>
<organism evidence="7 8">
    <name type="scientific">Lepraria neglecta</name>
    <dbReference type="NCBI Taxonomy" id="209136"/>
    <lineage>
        <taxon>Eukaryota</taxon>
        <taxon>Fungi</taxon>
        <taxon>Dikarya</taxon>
        <taxon>Ascomycota</taxon>
        <taxon>Pezizomycotina</taxon>
        <taxon>Lecanoromycetes</taxon>
        <taxon>OSLEUM clade</taxon>
        <taxon>Lecanoromycetidae</taxon>
        <taxon>Lecanorales</taxon>
        <taxon>Lecanorineae</taxon>
        <taxon>Stereocaulaceae</taxon>
        <taxon>Lepraria</taxon>
    </lineage>
</organism>
<dbReference type="Proteomes" id="UP001276659">
    <property type="component" value="Unassembled WGS sequence"/>
</dbReference>
<evidence type="ECO:0000256" key="1">
    <source>
        <dbReference type="SAM" id="MobiDB-lite"/>
    </source>
</evidence>
<feature type="region of interest" description="Disordered" evidence="1">
    <location>
        <begin position="1"/>
        <end position="46"/>
    </location>
</feature>
<dbReference type="GO" id="GO:0017056">
    <property type="term" value="F:structural constituent of nuclear pore"/>
    <property type="evidence" value="ECO:0007669"/>
    <property type="project" value="InterPro"/>
</dbReference>
<evidence type="ECO:0000259" key="3">
    <source>
        <dbReference type="Pfam" id="PF24097"/>
    </source>
</evidence>
<dbReference type="GO" id="GO:0070762">
    <property type="term" value="C:nuclear pore transmembrane ring"/>
    <property type="evidence" value="ECO:0007669"/>
    <property type="project" value="TreeGrafter"/>
</dbReference>
<feature type="domain" description="Nucleoporin POM152 Ig-like" evidence="4">
    <location>
        <begin position="766"/>
        <end position="851"/>
    </location>
</feature>
<dbReference type="InterPro" id="IPR056541">
    <property type="entry name" value="Ig-like_POM152"/>
</dbReference>
<feature type="domain" description="Nucleoporin POM152 immunoglobulin-like" evidence="2">
    <location>
        <begin position="562"/>
        <end position="666"/>
    </location>
</feature>
<dbReference type="Pfam" id="PF24312">
    <property type="entry name" value="Ig-like_POM152"/>
    <property type="match status" value="3"/>
</dbReference>
<dbReference type="InterPro" id="IPR037701">
    <property type="entry name" value="Pom152"/>
</dbReference>
<evidence type="ECO:0008006" key="9">
    <source>
        <dbReference type="Google" id="ProtNLM"/>
    </source>
</evidence>
<dbReference type="GO" id="GO:0006999">
    <property type="term" value="P:nuclear pore organization"/>
    <property type="evidence" value="ECO:0007669"/>
    <property type="project" value="TreeGrafter"/>
</dbReference>
<sequence length="1271" mass="142197">MNGTPRLRSAYPSSPGSAQKIYEKHVPSPGLQGPRSPLPSAAPSQANPPTPMIPFTLIDAPSQRLYAFLFYAGLNIWRFTDFFGLVTDETESLWLFMKWLAIDSVFLYGLPEFQIPWLQWSSSTTAMLVILHTFMNAFLMFRIPIPLTAWLAAFTKIIYDRELAVSERSVKPASILHNSSLILGKQIIHILPEGSAMLNPNQSPFCLGGSQASVNLPIRINQTNPILIELLRVDLDTNANETITVTAKEISRLKRQADKEHAKNDHLSPRFLQYTVKETGLYRLQKVVDESKLEVQRRMSDTLVVTCPTAMVKAAPQDKCKGALSDFYLQVDATPPLKIKYSKTVNRDDHGHVVLSIHPENLVSPLARQRTSGALVSLDSAAQVDVSWARTQSIEIPLNESLGVGGGWQYTIDEVQDACGNVANYSHIRTLEQSQQKMIKGRRLEQHFLVHERPRVALRGYDSQHPIKVEKGKSKPLPIQLSSTGSGKAEDAPYTLSYLFTPQDDTIPDQKHSNSAILNEVVIITPSDGLKVREPGLYTLQSIRTHFCEGEVMEPSSCLLMNPPEPDLSISAENIPDKCAGNSIGLLVDLDLFGTPPFHIFYNIRQKGGSVVPKVQEVDRLHTQLELKPVHAGHYIYEFTSISDAVYGDPRSLVHKKMILEQDVKPPAAARILDAQPARKACIEEPVTFAIQILGEPPYTIDYELVHRGRRQKHTITDIVESMHMLITDPLKNGGEYTLALTSITDRSGCKIFLKDEAKVDVGLQRPRAGFGHLEGKRNILALEARKIGLPLRLQGESPWAVTYRNVDDAQGHSVQQTLRNSNDQIEVTAEGTYEIVDVHDASCPGSVDLVANQFTVRWIPRPSIQIAESPMVERIRDRYVKKEVCEGDEDVTEIAFTGTAPFNVEYEQRHKPDSGSQSMSPKKFSAGLNMASLRMETSEAGLYEYKFSKLGDTSYNHDHRRFSPLIVQQRVHPRPSAYFTEAGKTYKYCQEEEEAGDEVVPINLVGQPPFHLELEIKQHMNTKPEVINVPNLVSNHYKLHIPHKVLTLGTHSVTIRKVQDSRGCQRKMDFIAPHVQVSVADIPSISPLEERTDYCVGDRISYTLSGTPPFNVFYTFQDRERKAAVSSTEFRRIAEKPGIFTVTALSDQRSTDACKAKTKITKVIHEMPSVRVSKGRTATVDIHEGGEAEILFEFGGTPPFHFTYTRSTTPLKGKKPEVLETKNEISHEYSKTIRASDEGMYEVVSIRDKYCAFSTQKVPGKSGQKLLTNS</sequence>
<dbReference type="EMBL" id="JASNWA010000010">
    <property type="protein sequence ID" value="KAK3168039.1"/>
    <property type="molecule type" value="Genomic_DNA"/>
</dbReference>
<dbReference type="PANTHER" id="PTHR28206">
    <property type="entry name" value="NUCLEOPORIN POM152"/>
    <property type="match status" value="1"/>
</dbReference>
<comment type="caution">
    <text evidence="7">The sequence shown here is derived from an EMBL/GenBank/DDBJ whole genome shotgun (WGS) entry which is preliminary data.</text>
</comment>
<dbReference type="Pfam" id="PF24519">
    <property type="entry name" value="Ig-like_Pom152_1"/>
    <property type="match status" value="1"/>
</dbReference>
<dbReference type="Pfam" id="PF23664">
    <property type="entry name" value="Ig_Pom152"/>
    <property type="match status" value="2"/>
</dbReference>
<dbReference type="GO" id="GO:0006606">
    <property type="term" value="P:protein import into nucleus"/>
    <property type="evidence" value="ECO:0007669"/>
    <property type="project" value="TreeGrafter"/>
</dbReference>
<feature type="domain" description="Nucleoporin POM152 ninth Ig-like" evidence="6">
    <location>
        <begin position="1084"/>
        <end position="1164"/>
    </location>
</feature>
<feature type="domain" description="Nucleoporin POM152 N-terminal transmembrane" evidence="3">
    <location>
        <begin position="59"/>
        <end position="144"/>
    </location>
</feature>
<dbReference type="InterPro" id="IPR056542">
    <property type="entry name" value="Ig-like_POM152_1st"/>
</dbReference>
<protein>
    <recommendedName>
        <fullName evidence="9">Nucleoporin Pom152</fullName>
    </recommendedName>
</protein>
<dbReference type="Pfam" id="PF24527">
    <property type="entry name" value="Ig-like_Pom152_9"/>
    <property type="match status" value="1"/>
</dbReference>
<dbReference type="InterPro" id="IPR056540">
    <property type="entry name" value="TMD_POM152"/>
</dbReference>
<proteinExistence type="predicted"/>
<evidence type="ECO:0000313" key="7">
    <source>
        <dbReference type="EMBL" id="KAK3168039.1"/>
    </source>
</evidence>